<keyword evidence="2" id="KW-1185">Reference proteome</keyword>
<dbReference type="EMBL" id="JACJTU010000016">
    <property type="protein sequence ID" value="MBD2735830.1"/>
    <property type="molecule type" value="Genomic_DNA"/>
</dbReference>
<evidence type="ECO:0000313" key="2">
    <source>
        <dbReference type="Proteomes" id="UP000637383"/>
    </source>
</evidence>
<protein>
    <submittedName>
        <fullName evidence="1">Uncharacterized protein</fullName>
    </submittedName>
</protein>
<reference evidence="1 2" key="1">
    <citation type="journal article" date="2020" name="ISME J.">
        <title>Comparative genomics reveals insights into cyanobacterial evolution and habitat adaptation.</title>
        <authorList>
            <person name="Chen M.Y."/>
            <person name="Teng W.K."/>
            <person name="Zhao L."/>
            <person name="Hu C.X."/>
            <person name="Zhou Y.K."/>
            <person name="Han B.P."/>
            <person name="Song L.R."/>
            <person name="Shu W.S."/>
        </authorList>
    </citation>
    <scope>NUCLEOTIDE SEQUENCE [LARGE SCALE GENOMIC DNA]</scope>
    <source>
        <strain evidence="1 2">FACHB-159</strain>
    </source>
</reference>
<dbReference type="Proteomes" id="UP000637383">
    <property type="component" value="Unassembled WGS sequence"/>
</dbReference>
<proteinExistence type="predicted"/>
<comment type="caution">
    <text evidence="1">The sequence shown here is derived from an EMBL/GenBank/DDBJ whole genome shotgun (WGS) entry which is preliminary data.</text>
</comment>
<accession>A0ABR8K8N6</accession>
<evidence type="ECO:0000313" key="1">
    <source>
        <dbReference type="EMBL" id="MBD2735830.1"/>
    </source>
</evidence>
<gene>
    <name evidence="1" type="ORF">H6H03_18355</name>
</gene>
<sequence length="49" mass="5137">MGHGGATAVIWSPNVEQVASWGMGHGKTQGDGGERFTATFPLHLKPLCT</sequence>
<name>A0ABR8K8N6_9NOSO</name>
<organism evidence="1 2">
    <name type="scientific">Nostoc paludosum FACHB-159</name>
    <dbReference type="NCBI Taxonomy" id="2692908"/>
    <lineage>
        <taxon>Bacteria</taxon>
        <taxon>Bacillati</taxon>
        <taxon>Cyanobacteriota</taxon>
        <taxon>Cyanophyceae</taxon>
        <taxon>Nostocales</taxon>
        <taxon>Nostocaceae</taxon>
        <taxon>Nostoc</taxon>
    </lineage>
</organism>